<dbReference type="Gene3D" id="2.60.40.1110">
    <property type="match status" value="1"/>
</dbReference>
<feature type="domain" description="C2 tensin-type" evidence="29">
    <location>
        <begin position="566"/>
        <end position="713"/>
    </location>
</feature>
<evidence type="ECO:0000313" key="31">
    <source>
        <dbReference type="Proteomes" id="UP000749559"/>
    </source>
</evidence>
<dbReference type="PANTHER" id="PTHR22967">
    <property type="entry name" value="SERINE/THREONINE PROTEIN KINASE"/>
    <property type="match status" value="1"/>
</dbReference>
<keyword evidence="7" id="KW-0488">Methylation</keyword>
<evidence type="ECO:0000256" key="21">
    <source>
        <dbReference type="ARBA" id="ARBA00048679"/>
    </source>
</evidence>
<keyword evidence="16" id="KW-0007">Acetylation</keyword>
<evidence type="ECO:0000259" key="29">
    <source>
        <dbReference type="PROSITE" id="PS51182"/>
    </source>
</evidence>
<dbReference type="GO" id="GO:0030136">
    <property type="term" value="C:clathrin-coated vesicle"/>
    <property type="evidence" value="ECO:0007669"/>
    <property type="project" value="UniProtKB-SubCell"/>
</dbReference>
<dbReference type="GO" id="GO:2000369">
    <property type="term" value="P:regulation of clathrin-dependent endocytosis"/>
    <property type="evidence" value="ECO:0007669"/>
    <property type="project" value="TreeGrafter"/>
</dbReference>
<evidence type="ECO:0000256" key="18">
    <source>
        <dbReference type="ARBA" id="ARBA00023306"/>
    </source>
</evidence>
<dbReference type="FunFam" id="3.90.190.10:FF:000008">
    <property type="entry name" value="putative tyrosine-protein phosphatase auxilin isoform X2"/>
    <property type="match status" value="1"/>
</dbReference>
<evidence type="ECO:0000256" key="25">
    <source>
        <dbReference type="SAM" id="MobiDB-lite"/>
    </source>
</evidence>
<evidence type="ECO:0000256" key="11">
    <source>
        <dbReference type="ARBA" id="ARBA00022679"/>
    </source>
</evidence>
<evidence type="ECO:0000256" key="4">
    <source>
        <dbReference type="ARBA" id="ARBA00004601"/>
    </source>
</evidence>
<keyword evidence="9" id="KW-0723">Serine/threonine-protein kinase</keyword>
<evidence type="ECO:0000256" key="20">
    <source>
        <dbReference type="ARBA" id="ARBA00047899"/>
    </source>
</evidence>
<evidence type="ECO:0000256" key="15">
    <source>
        <dbReference type="ARBA" id="ARBA00022949"/>
    </source>
</evidence>
<evidence type="ECO:0000256" key="22">
    <source>
        <dbReference type="ARBA" id="ARBA00054326"/>
    </source>
</evidence>
<comment type="subcellular location">
    <subcellularLocation>
        <location evidence="2">Cell junction</location>
        <location evidence="2">Focal adhesion</location>
    </subcellularLocation>
    <subcellularLocation>
        <location evidence="3">Cytoplasm</location>
        <location evidence="3">Perinuclear region</location>
    </subcellularLocation>
    <subcellularLocation>
        <location evidence="1">Cytoplasmic vesicle</location>
        <location evidence="1">Clathrin-coated vesicle</location>
    </subcellularLocation>
    <subcellularLocation>
        <location evidence="4">Golgi apparatus</location>
        <location evidence="4">trans-Golgi network</location>
    </subcellularLocation>
</comment>
<gene>
    <name evidence="30" type="ORF">OFUS_LOCUS2135</name>
</gene>
<dbReference type="PROSITE" id="PS50011">
    <property type="entry name" value="PROTEIN_KINASE_DOM"/>
    <property type="match status" value="1"/>
</dbReference>
<evidence type="ECO:0000259" key="27">
    <source>
        <dbReference type="PROSITE" id="PS50076"/>
    </source>
</evidence>
<evidence type="ECO:0000256" key="19">
    <source>
        <dbReference type="ARBA" id="ARBA00023329"/>
    </source>
</evidence>
<feature type="compositionally biased region" description="Polar residues" evidence="25">
    <location>
        <begin position="1179"/>
        <end position="1202"/>
    </location>
</feature>
<evidence type="ECO:0000256" key="13">
    <source>
        <dbReference type="ARBA" id="ARBA00022777"/>
    </source>
</evidence>
<protein>
    <recommendedName>
        <fullName evidence="23">Cyclin-G-associated kinase</fullName>
        <ecNumber evidence="6">2.7.11.1</ecNumber>
    </recommendedName>
    <alternativeName>
        <fullName evidence="24">DnaJ homolog subfamily C member 26</fullName>
    </alternativeName>
</protein>
<feature type="compositionally biased region" description="Polar residues" evidence="25">
    <location>
        <begin position="1014"/>
        <end position="1026"/>
    </location>
</feature>
<evidence type="ECO:0000259" key="26">
    <source>
        <dbReference type="PROSITE" id="PS50011"/>
    </source>
</evidence>
<keyword evidence="12" id="KW-0547">Nucleotide-binding</keyword>
<evidence type="ECO:0000256" key="12">
    <source>
        <dbReference type="ARBA" id="ARBA00022741"/>
    </source>
</evidence>
<dbReference type="PANTHER" id="PTHR22967:SF105">
    <property type="entry name" value="CYCLIN-G-ASSOCIATED KINASE"/>
    <property type="match status" value="1"/>
</dbReference>
<feature type="domain" description="Phosphatase tensin-type" evidence="28">
    <location>
        <begin position="393"/>
        <end position="560"/>
    </location>
</feature>
<dbReference type="InterPro" id="IPR035892">
    <property type="entry name" value="C2_domain_sf"/>
</dbReference>
<dbReference type="EC" id="2.7.11.1" evidence="6"/>
<dbReference type="GO" id="GO:0005925">
    <property type="term" value="C:focal adhesion"/>
    <property type="evidence" value="ECO:0007669"/>
    <property type="project" value="UniProtKB-SubCell"/>
</dbReference>
<dbReference type="Gene3D" id="1.10.510.10">
    <property type="entry name" value="Transferase(Phosphotransferase) domain 1"/>
    <property type="match status" value="1"/>
</dbReference>
<dbReference type="Proteomes" id="UP000749559">
    <property type="component" value="Unassembled WGS sequence"/>
</dbReference>
<dbReference type="InterPro" id="IPR036869">
    <property type="entry name" value="J_dom_sf"/>
</dbReference>
<dbReference type="FunFam" id="1.10.510.10:FF:000228">
    <property type="entry name" value="cyclin-G-associated kinase isoform X1"/>
    <property type="match status" value="1"/>
</dbReference>
<feature type="compositionally biased region" description="Polar residues" evidence="25">
    <location>
        <begin position="768"/>
        <end position="778"/>
    </location>
</feature>
<keyword evidence="11" id="KW-0808">Transferase</keyword>
<comment type="catalytic activity">
    <reaction evidence="20">
        <text>L-threonyl-[protein] + ATP = O-phospho-L-threonyl-[protein] + ADP + H(+)</text>
        <dbReference type="Rhea" id="RHEA:46608"/>
        <dbReference type="Rhea" id="RHEA-COMP:11060"/>
        <dbReference type="Rhea" id="RHEA-COMP:11605"/>
        <dbReference type="ChEBI" id="CHEBI:15378"/>
        <dbReference type="ChEBI" id="CHEBI:30013"/>
        <dbReference type="ChEBI" id="CHEBI:30616"/>
        <dbReference type="ChEBI" id="CHEBI:61977"/>
        <dbReference type="ChEBI" id="CHEBI:456216"/>
        <dbReference type="EC" id="2.7.11.1"/>
    </reaction>
</comment>
<evidence type="ECO:0000256" key="7">
    <source>
        <dbReference type="ARBA" id="ARBA00022481"/>
    </source>
</evidence>
<feature type="region of interest" description="Disordered" evidence="25">
    <location>
        <begin position="835"/>
        <end position="860"/>
    </location>
</feature>
<evidence type="ECO:0000256" key="5">
    <source>
        <dbReference type="ARBA" id="ARBA00005490"/>
    </source>
</evidence>
<sequence>MSDFLKSTFGFLSNQGGVRDSDFVGQYVELGEQKLRVKRVIAEGGFAFVFVAQDTANGQEYALKRLLASDQEKCQLVMQEITLLKKLSGHPNIIQFVSAASIGKESSDTGQAEFLILTELCTGGMLVDVLKERGKPLSCDLVLRIFYQVCRAVQHMHKQKPAIVHRDLKLENLLISTKGSIKLCDFGSATTTHYYPDEDWSAVKRSVTEDEIAKNTTPMYRTPEMLDLYSNFPINEQSDIWALGCVLFMLCFREHPYEDSAKLRIINANFTIPATDNHYTVFHDLIHGCFKVDPRERPNINEVIERLQEIAAARNVNLKAPLQLTSAPIPQTAPVAPVSPTRQQAQSPYQDTTSRMEPDGPSAASSMFSMLRGGAGNLMKNIKDASSKVVETVSATMNKGELDFSYITSRVAVMSFPAEGVESAIKNHIDDVRAYLDGRHPNGYAVYNLSTRTYRVAKFQNRVSECGWDARKAPTLHNLFAICKNMHLWLRQNPKNICVVHCLDGKAGSATVIGAFTVFLKLFDNANSAMHMFNQKRMNPSILPSQKRYIDYISEMVAEEQVLPHNRQVMLSCITLSPVPVFNRMKNGCRPFVEVYVEDNRVLTTSQEYERMVGYQIEDRKATIPLNVSVGGDVTIVVYHARSTFGGKVQGKLHLDVDMIKITSMKILQIQFHTGFIHPESKSTKFSRFELDHLDTPDKYSEGFCVNLDYIVSSKESKRPDQSFPWDNFNVHKLSPKILFNQKDEQHEVAAQFGASDRARRKLERDASQSSNDATPEHTTSSTDKDKNTSAKKPEPTNASTFFTSLDWQNDAPVQSEPASQGPSDLDTEFSALSSERVGDGNEELPASDEEDLLGSEEGTEGVDLLNIGSEKKEVADQMNLLDIGDSDPSNVDLLSGTAKADNTASQAFQSNQNQDLFGGGFDPFNQSTQASAPVAPSQNPSAPQPSQNNILGDLIGGGLEPSGNGSAHSSNQNIYDPFQDSGVSTQVPNNNAFDPFQDQTKQPQAQPKPFDPFQQSMSGSTSSLPSKKPEGDDFLAFMEAPASDKDTKADDLMGFVGGGLGGLNVPNNIPRAGSTPNMMNMNHGMPRNTSNPNLQSAAGTAGAPGTGVPPPKPDPFAAFGSFGGKPATNMTKPAGANGMGGGMGGMQAGMGGMGGGQGAQQQKPNYGGGMGGGAWRSPGQSPQHRPSQPAQPAKPNYSSASFAGVNTGAPKSSSVIGDRSDRGTRKPWGPAPKVGEHAFEDLLGGNKLGSKKEGPKSLKDMKKEDLIKEMDPEKLKVKEWIEGKERNIRGLLSTLHTVLWEGETRWKECGMHQLVTGAQVKKFFRKAVLSVHPDKLTGTPEESLARLIFIELSDAWTEFEEGGMKDLY</sequence>
<evidence type="ECO:0000256" key="9">
    <source>
        <dbReference type="ARBA" id="ARBA00022527"/>
    </source>
</evidence>
<feature type="compositionally biased region" description="Polar residues" evidence="25">
    <location>
        <begin position="964"/>
        <end position="975"/>
    </location>
</feature>
<feature type="compositionally biased region" description="Polar residues" evidence="25">
    <location>
        <begin position="982"/>
        <end position="1006"/>
    </location>
</feature>
<dbReference type="InterPro" id="IPR011009">
    <property type="entry name" value="Kinase-like_dom_sf"/>
</dbReference>
<dbReference type="InterPro" id="IPR029023">
    <property type="entry name" value="Tensin_phosphatase"/>
</dbReference>
<evidence type="ECO:0000256" key="24">
    <source>
        <dbReference type="ARBA" id="ARBA00076380"/>
    </source>
</evidence>
<dbReference type="SUPFAM" id="SSF46565">
    <property type="entry name" value="Chaperone J-domain"/>
    <property type="match status" value="1"/>
</dbReference>
<keyword evidence="10" id="KW-0597">Phosphoprotein</keyword>
<feature type="region of interest" description="Disordered" evidence="25">
    <location>
        <begin position="1152"/>
        <end position="1259"/>
    </location>
</feature>
<dbReference type="Pfam" id="PF00069">
    <property type="entry name" value="Pkinase"/>
    <property type="match status" value="1"/>
</dbReference>
<keyword evidence="17" id="KW-0333">Golgi apparatus</keyword>
<reference evidence="30" key="1">
    <citation type="submission" date="2022-03" db="EMBL/GenBank/DDBJ databases">
        <authorList>
            <person name="Martin C."/>
        </authorList>
    </citation>
    <scope>NUCLEOTIDE SEQUENCE</scope>
</reference>
<dbReference type="OrthoDB" id="1717591at2759"/>
<evidence type="ECO:0000256" key="8">
    <source>
        <dbReference type="ARBA" id="ARBA00022490"/>
    </source>
</evidence>
<keyword evidence="31" id="KW-1185">Reference proteome</keyword>
<evidence type="ECO:0000256" key="3">
    <source>
        <dbReference type="ARBA" id="ARBA00004556"/>
    </source>
</evidence>
<feature type="compositionally biased region" description="Low complexity" evidence="25">
    <location>
        <begin position="930"/>
        <end position="954"/>
    </location>
</feature>
<evidence type="ECO:0000256" key="6">
    <source>
        <dbReference type="ARBA" id="ARBA00012513"/>
    </source>
</evidence>
<dbReference type="PROSITE" id="PS51181">
    <property type="entry name" value="PPASE_TENSIN"/>
    <property type="match status" value="1"/>
</dbReference>
<dbReference type="SMART" id="SM00220">
    <property type="entry name" value="S_TKc"/>
    <property type="match status" value="1"/>
</dbReference>
<dbReference type="Gene3D" id="1.10.287.110">
    <property type="entry name" value="DnaJ domain"/>
    <property type="match status" value="1"/>
</dbReference>
<dbReference type="GO" id="GO:0004674">
    <property type="term" value="F:protein serine/threonine kinase activity"/>
    <property type="evidence" value="ECO:0007669"/>
    <property type="project" value="UniProtKB-KW"/>
</dbReference>
<feature type="region of interest" description="Disordered" evidence="25">
    <location>
        <begin position="752"/>
        <end position="804"/>
    </location>
</feature>
<dbReference type="Pfam" id="PF10409">
    <property type="entry name" value="PTEN_C2"/>
    <property type="match status" value="1"/>
</dbReference>
<dbReference type="EMBL" id="CAIIXF020000001">
    <property type="protein sequence ID" value="CAH1774731.1"/>
    <property type="molecule type" value="Genomic_DNA"/>
</dbReference>
<dbReference type="PROSITE" id="PS50076">
    <property type="entry name" value="DNAJ_2"/>
    <property type="match status" value="1"/>
</dbReference>
<feature type="domain" description="Protein kinase" evidence="26">
    <location>
        <begin position="35"/>
        <end position="311"/>
    </location>
</feature>
<name>A0A8S4N200_OWEFU</name>
<feature type="domain" description="J" evidence="27">
    <location>
        <begin position="1305"/>
        <end position="1369"/>
    </location>
</feature>
<dbReference type="GO" id="GO:0005794">
    <property type="term" value="C:Golgi apparatus"/>
    <property type="evidence" value="ECO:0007669"/>
    <property type="project" value="UniProtKB-SubCell"/>
</dbReference>
<keyword evidence="8" id="KW-0963">Cytoplasm</keyword>
<dbReference type="GO" id="GO:0045747">
    <property type="term" value="P:positive regulation of Notch signaling pathway"/>
    <property type="evidence" value="ECO:0007669"/>
    <property type="project" value="TreeGrafter"/>
</dbReference>
<dbReference type="Gene3D" id="3.90.190.10">
    <property type="entry name" value="Protein tyrosine phosphatase superfamily"/>
    <property type="match status" value="1"/>
</dbReference>
<accession>A0A8S4N200</accession>
<feature type="region of interest" description="Disordered" evidence="25">
    <location>
        <begin position="913"/>
        <end position="1033"/>
    </location>
</feature>
<keyword evidence="15" id="KW-0965">Cell junction</keyword>
<keyword evidence="13" id="KW-0418">Kinase</keyword>
<evidence type="ECO:0000256" key="16">
    <source>
        <dbReference type="ARBA" id="ARBA00022990"/>
    </source>
</evidence>
<evidence type="ECO:0000256" key="1">
    <source>
        <dbReference type="ARBA" id="ARBA00004132"/>
    </source>
</evidence>
<comment type="function">
    <text evidence="22">Associates with cyclin G and CDK5. Seems to act as an auxilin homolog that is involved in the uncoating of clathrin-coated vesicles by Hsc70 in non-neuronal cells. Expression oscillates slightly during the cell cycle, peaking at G1. May play a role in clathrin-mediated endocytosis and intracellular trafficking, and in the dynamics of clathrin assembly/disassembly.</text>
</comment>
<feature type="compositionally biased region" description="Polar residues" evidence="25">
    <location>
        <begin position="340"/>
        <end position="355"/>
    </location>
</feature>
<dbReference type="GO" id="GO:0048471">
    <property type="term" value="C:perinuclear region of cytoplasm"/>
    <property type="evidence" value="ECO:0007669"/>
    <property type="project" value="UniProtKB-SubCell"/>
</dbReference>
<keyword evidence="19" id="KW-0968">Cytoplasmic vesicle</keyword>
<proteinExistence type="inferred from homology"/>
<feature type="region of interest" description="Disordered" evidence="25">
    <location>
        <begin position="1089"/>
        <end position="1139"/>
    </location>
</feature>
<dbReference type="InterPro" id="IPR001623">
    <property type="entry name" value="DnaJ_domain"/>
</dbReference>
<dbReference type="PROSITE" id="PS00108">
    <property type="entry name" value="PROTEIN_KINASE_ST"/>
    <property type="match status" value="1"/>
</dbReference>
<dbReference type="InterPro" id="IPR008271">
    <property type="entry name" value="Ser/Thr_kinase_AS"/>
</dbReference>
<keyword evidence="18" id="KW-0131">Cell cycle</keyword>
<evidence type="ECO:0000256" key="17">
    <source>
        <dbReference type="ARBA" id="ARBA00023034"/>
    </source>
</evidence>
<comment type="similarity">
    <text evidence="5">Belongs to the protein kinase superfamily. AGC Ser/Thr protein kinase family. PKC subfamily.</text>
</comment>
<dbReference type="SUPFAM" id="SSF56112">
    <property type="entry name" value="Protein kinase-like (PK-like)"/>
    <property type="match status" value="1"/>
</dbReference>
<evidence type="ECO:0000313" key="30">
    <source>
        <dbReference type="EMBL" id="CAH1774731.1"/>
    </source>
</evidence>
<dbReference type="PROSITE" id="PS51182">
    <property type="entry name" value="C2_TENSIN"/>
    <property type="match status" value="1"/>
</dbReference>
<dbReference type="SUPFAM" id="SSF49562">
    <property type="entry name" value="C2 domain (Calcium/lipid-binding domain, CaLB)"/>
    <property type="match status" value="1"/>
</dbReference>
<feature type="region of interest" description="Disordered" evidence="25">
    <location>
        <begin position="331"/>
        <end position="362"/>
    </location>
</feature>
<evidence type="ECO:0000256" key="10">
    <source>
        <dbReference type="ARBA" id="ARBA00022553"/>
    </source>
</evidence>
<dbReference type="GO" id="GO:0035612">
    <property type="term" value="F:AP-2 adaptor complex binding"/>
    <property type="evidence" value="ECO:0007669"/>
    <property type="project" value="TreeGrafter"/>
</dbReference>
<feature type="compositionally biased region" description="Basic and acidic residues" evidence="25">
    <location>
        <begin position="783"/>
        <end position="795"/>
    </location>
</feature>
<comment type="catalytic activity">
    <reaction evidence="21">
        <text>L-seryl-[protein] + ATP = O-phospho-L-seryl-[protein] + ADP + H(+)</text>
        <dbReference type="Rhea" id="RHEA:17989"/>
        <dbReference type="Rhea" id="RHEA-COMP:9863"/>
        <dbReference type="Rhea" id="RHEA-COMP:11604"/>
        <dbReference type="ChEBI" id="CHEBI:15378"/>
        <dbReference type="ChEBI" id="CHEBI:29999"/>
        <dbReference type="ChEBI" id="CHEBI:30616"/>
        <dbReference type="ChEBI" id="CHEBI:83421"/>
        <dbReference type="ChEBI" id="CHEBI:456216"/>
        <dbReference type="EC" id="2.7.11.1"/>
    </reaction>
</comment>
<evidence type="ECO:0000256" key="2">
    <source>
        <dbReference type="ARBA" id="ARBA00004246"/>
    </source>
</evidence>
<dbReference type="InterPro" id="IPR000719">
    <property type="entry name" value="Prot_kinase_dom"/>
</dbReference>
<dbReference type="FunFam" id="1.10.287.110:FF:000002">
    <property type="entry name" value="putative tyrosine-protein phosphatase auxilin isoform X2"/>
    <property type="match status" value="1"/>
</dbReference>
<comment type="caution">
    <text evidence="30">The sequence shown here is derived from an EMBL/GenBank/DDBJ whole genome shotgun (WGS) entry which is preliminary data.</text>
</comment>
<keyword evidence="14" id="KW-0067">ATP-binding</keyword>
<evidence type="ECO:0000256" key="14">
    <source>
        <dbReference type="ARBA" id="ARBA00022840"/>
    </source>
</evidence>
<dbReference type="SMART" id="SM01326">
    <property type="entry name" value="PTEN_C2"/>
    <property type="match status" value="1"/>
</dbReference>
<dbReference type="GO" id="GO:0005524">
    <property type="term" value="F:ATP binding"/>
    <property type="evidence" value="ECO:0007669"/>
    <property type="project" value="UniProtKB-KW"/>
</dbReference>
<dbReference type="CDD" id="cd06257">
    <property type="entry name" value="DnaJ"/>
    <property type="match status" value="1"/>
</dbReference>
<organism evidence="30 31">
    <name type="scientific">Owenia fusiformis</name>
    <name type="common">Polychaete worm</name>
    <dbReference type="NCBI Taxonomy" id="6347"/>
    <lineage>
        <taxon>Eukaryota</taxon>
        <taxon>Metazoa</taxon>
        <taxon>Spiralia</taxon>
        <taxon>Lophotrochozoa</taxon>
        <taxon>Annelida</taxon>
        <taxon>Polychaeta</taxon>
        <taxon>Sedentaria</taxon>
        <taxon>Canalipalpata</taxon>
        <taxon>Sabellida</taxon>
        <taxon>Oweniida</taxon>
        <taxon>Oweniidae</taxon>
        <taxon>Owenia</taxon>
    </lineage>
</organism>
<feature type="compositionally biased region" description="Acidic residues" evidence="25">
    <location>
        <begin position="841"/>
        <end position="860"/>
    </location>
</feature>
<evidence type="ECO:0000256" key="23">
    <source>
        <dbReference type="ARBA" id="ARBA00068393"/>
    </source>
</evidence>
<evidence type="ECO:0000259" key="28">
    <source>
        <dbReference type="PROSITE" id="PS51181"/>
    </source>
</evidence>
<dbReference type="FunFam" id="2.60.40.1110:FF:000001">
    <property type="entry name" value="cyclin-G-associated kinase isoform X2"/>
    <property type="match status" value="1"/>
</dbReference>
<dbReference type="SUPFAM" id="SSF52799">
    <property type="entry name" value="(Phosphotyrosine protein) phosphatases II"/>
    <property type="match status" value="1"/>
</dbReference>
<dbReference type="InterPro" id="IPR014020">
    <property type="entry name" value="Tensin_C2-dom"/>
</dbReference>
<dbReference type="InterPro" id="IPR029021">
    <property type="entry name" value="Prot-tyrosine_phosphatase-like"/>
</dbReference>